<feature type="transmembrane region" description="Helical" evidence="1">
    <location>
        <begin position="20"/>
        <end position="38"/>
    </location>
</feature>
<dbReference type="Pfam" id="PF18898">
    <property type="entry name" value="DUF5654"/>
    <property type="match status" value="1"/>
</dbReference>
<proteinExistence type="predicted"/>
<accession>A0A1G2LS57</accession>
<comment type="caution">
    <text evidence="2">The sequence shown here is derived from an EMBL/GenBank/DDBJ whole genome shotgun (WGS) entry which is preliminary data.</text>
</comment>
<organism evidence="2 3">
    <name type="scientific">Candidatus Sungbacteria bacterium RIFCSPLOWO2_12_FULL_41_11</name>
    <dbReference type="NCBI Taxonomy" id="1802286"/>
    <lineage>
        <taxon>Bacteria</taxon>
        <taxon>Candidatus Sungiibacteriota</taxon>
    </lineage>
</organism>
<dbReference type="Proteomes" id="UP000177171">
    <property type="component" value="Unassembled WGS sequence"/>
</dbReference>
<dbReference type="AlphaFoldDB" id="A0A1G2LS57"/>
<feature type="transmembrane region" description="Helical" evidence="1">
    <location>
        <begin position="58"/>
        <end position="76"/>
    </location>
</feature>
<keyword evidence="1" id="KW-0472">Membrane</keyword>
<evidence type="ECO:0000313" key="2">
    <source>
        <dbReference type="EMBL" id="OHA13621.1"/>
    </source>
</evidence>
<keyword evidence="1" id="KW-1133">Transmembrane helix</keyword>
<name>A0A1G2LS57_9BACT</name>
<dbReference type="EMBL" id="MHQY01000021">
    <property type="protein sequence ID" value="OHA13621.1"/>
    <property type="molecule type" value="Genomic_DNA"/>
</dbReference>
<reference evidence="2 3" key="1">
    <citation type="journal article" date="2016" name="Nat. Commun.">
        <title>Thousands of microbial genomes shed light on interconnected biogeochemical processes in an aquifer system.</title>
        <authorList>
            <person name="Anantharaman K."/>
            <person name="Brown C.T."/>
            <person name="Hug L.A."/>
            <person name="Sharon I."/>
            <person name="Castelle C.J."/>
            <person name="Probst A.J."/>
            <person name="Thomas B.C."/>
            <person name="Singh A."/>
            <person name="Wilkins M.J."/>
            <person name="Karaoz U."/>
            <person name="Brodie E.L."/>
            <person name="Williams K.H."/>
            <person name="Hubbard S.S."/>
            <person name="Banfield J.F."/>
        </authorList>
    </citation>
    <scope>NUCLEOTIDE SEQUENCE [LARGE SCALE GENOMIC DNA]</scope>
</reference>
<evidence type="ECO:0000313" key="3">
    <source>
        <dbReference type="Proteomes" id="UP000177171"/>
    </source>
</evidence>
<protein>
    <submittedName>
        <fullName evidence="2">Uncharacterized protein</fullName>
    </submittedName>
</protein>
<gene>
    <name evidence="2" type="ORF">A3G49_05805</name>
</gene>
<evidence type="ECO:0000256" key="1">
    <source>
        <dbReference type="SAM" id="Phobius"/>
    </source>
</evidence>
<keyword evidence="1" id="KW-0812">Transmembrane</keyword>
<sequence>MEEYKKNEKGLRRQIREQTISYIVAAFGLVAGLAWNEAIKSLIEYIFPVSSNSLFAKFFYAILITLVAVIITTYLLKAVRNSKEV</sequence>
<dbReference type="InterPro" id="IPR043713">
    <property type="entry name" value="DUF5654"/>
</dbReference>